<dbReference type="SUPFAM" id="SSF51556">
    <property type="entry name" value="Metallo-dependent hydrolases"/>
    <property type="match status" value="1"/>
</dbReference>
<dbReference type="STRING" id="983.SAMN05443543_11321"/>
<evidence type="ECO:0000259" key="1">
    <source>
        <dbReference type="Pfam" id="PF04909"/>
    </source>
</evidence>
<organism evidence="2 3">
    <name type="scientific">Flavobacterium flevense</name>
    <dbReference type="NCBI Taxonomy" id="983"/>
    <lineage>
        <taxon>Bacteria</taxon>
        <taxon>Pseudomonadati</taxon>
        <taxon>Bacteroidota</taxon>
        <taxon>Flavobacteriia</taxon>
        <taxon>Flavobacteriales</taxon>
        <taxon>Flavobacteriaceae</taxon>
        <taxon>Flavobacterium</taxon>
    </lineage>
</organism>
<dbReference type="EMBL" id="BJNP01000020">
    <property type="protein sequence ID" value="GEC72494.1"/>
    <property type="molecule type" value="Genomic_DNA"/>
</dbReference>
<proteinExistence type="predicted"/>
<evidence type="ECO:0000313" key="2">
    <source>
        <dbReference type="EMBL" id="GEC72494.1"/>
    </source>
</evidence>
<protein>
    <recommendedName>
        <fullName evidence="1">Amidohydrolase-related domain-containing protein</fullName>
    </recommendedName>
</protein>
<gene>
    <name evidence="2" type="ORF">FFL01_20330</name>
</gene>
<dbReference type="InterPro" id="IPR032466">
    <property type="entry name" value="Metal_Hydrolase"/>
</dbReference>
<comment type="caution">
    <text evidence="2">The sequence shown here is derived from an EMBL/GenBank/DDBJ whole genome shotgun (WGS) entry which is preliminary data.</text>
</comment>
<feature type="domain" description="Amidohydrolase-related" evidence="1">
    <location>
        <begin position="10"/>
        <end position="58"/>
    </location>
</feature>
<sequence>MVFMRVGLEIGKHKNIYCKLSGMATEAVYITGTPDKTQPYMKLALKLFGLNRILFDSD</sequence>
<name>A0A4Y4B0T7_9FLAO</name>
<dbReference type="Proteomes" id="UP000316775">
    <property type="component" value="Unassembled WGS sequence"/>
</dbReference>
<dbReference type="Gene3D" id="3.20.20.140">
    <property type="entry name" value="Metal-dependent hydrolases"/>
    <property type="match status" value="1"/>
</dbReference>
<dbReference type="GO" id="GO:0016787">
    <property type="term" value="F:hydrolase activity"/>
    <property type="evidence" value="ECO:0007669"/>
    <property type="project" value="InterPro"/>
</dbReference>
<dbReference type="AlphaFoldDB" id="A0A4Y4B0T7"/>
<dbReference type="OrthoDB" id="5450317at2"/>
<reference evidence="2 3" key="1">
    <citation type="submission" date="2019-06" db="EMBL/GenBank/DDBJ databases">
        <title>Whole genome shotgun sequence of Flavobacterium flevense NBRC 14960.</title>
        <authorList>
            <person name="Hosoyama A."/>
            <person name="Uohara A."/>
            <person name="Ohji S."/>
            <person name="Ichikawa N."/>
        </authorList>
    </citation>
    <scope>NUCLEOTIDE SEQUENCE [LARGE SCALE GENOMIC DNA]</scope>
    <source>
        <strain evidence="2 3">NBRC 14960</strain>
    </source>
</reference>
<accession>A0A4Y4B0T7</accession>
<dbReference type="Pfam" id="PF04909">
    <property type="entry name" value="Amidohydro_2"/>
    <property type="match status" value="1"/>
</dbReference>
<evidence type="ECO:0000313" key="3">
    <source>
        <dbReference type="Proteomes" id="UP000316775"/>
    </source>
</evidence>
<keyword evidence="3" id="KW-1185">Reference proteome</keyword>
<dbReference type="InterPro" id="IPR006680">
    <property type="entry name" value="Amidohydro-rel"/>
</dbReference>